<proteinExistence type="predicted"/>
<keyword evidence="2" id="KW-0732">Signal</keyword>
<keyword evidence="5" id="KW-0326">Glycosidase</keyword>
<dbReference type="Gene3D" id="3.60.21.10">
    <property type="match status" value="1"/>
</dbReference>
<keyword evidence="6" id="KW-1185">Reference proteome</keyword>
<evidence type="ECO:0000256" key="1">
    <source>
        <dbReference type="SAM" id="MobiDB-lite"/>
    </source>
</evidence>
<dbReference type="PANTHER" id="PTHR40446:SF2">
    <property type="entry name" value="N-ACETYLGLUCOSAMINE-1-PHOSPHODIESTER ALPHA-N-ACETYLGLUCOSAMINIDASE"/>
    <property type="match status" value="1"/>
</dbReference>
<dbReference type="Pfam" id="PF09992">
    <property type="entry name" value="NAGPA"/>
    <property type="match status" value="1"/>
</dbReference>
<feature type="domain" description="Calcineurin-like phosphoesterase" evidence="3">
    <location>
        <begin position="800"/>
        <end position="954"/>
    </location>
</feature>
<feature type="region of interest" description="Disordered" evidence="1">
    <location>
        <begin position="390"/>
        <end position="423"/>
    </location>
</feature>
<accession>A0ABY9UQF5</accession>
<reference evidence="5 6" key="1">
    <citation type="submission" date="2023-02" db="EMBL/GenBank/DDBJ databases">
        <title>Streptomyces sp. SCA4-21 with antifungal activity against Fusarium oxysporum f. sp. cubense, Streptomyces sp. SCA2-17 with antifungal activity against Fusarium oxysporum f. sp. cubense.</title>
        <authorList>
            <person name="Qi D."/>
        </authorList>
    </citation>
    <scope>NUCLEOTIDE SEQUENCE [LARGE SCALE GENOMIC DNA]</scope>
    <source>
        <strain evidence="5 6">SCA4-21</strain>
    </source>
</reference>
<keyword evidence="5" id="KW-0378">Hydrolase</keyword>
<dbReference type="InterPro" id="IPR004843">
    <property type="entry name" value="Calcineurin-like_PHP"/>
</dbReference>
<feature type="signal peptide" evidence="2">
    <location>
        <begin position="1"/>
        <end position="29"/>
    </location>
</feature>
<dbReference type="RefSeq" id="WP_311033956.1">
    <property type="nucleotide sequence ID" value="NZ_CP117522.1"/>
</dbReference>
<name>A0ABY9UQF5_9ACTN</name>
<sequence length="1171" mass="121897">MPPVAFARPLAALAAVSALVLGAAGQATADPTPAPAPEPLPRSSSEMLRPIAPPAASGTTGTRSVADGDGLQTARSSRPVAPGVRLTSYDRLESDKWLRVDSLSVDLAGGTKVDYLHPGQVAKRETVSQLAAEHDPGPGRRTVAAINGDFFDINQTGAPEGNGISGGRLVNSASAAGPGRAVGIGPADAGRVLQLYFDGTLTLPDGPHPLAALNAANVPAAGIGAYTAQWGGADRAQTVDGARRTAEVTVEDGKVTQAATAPGDDPVPAGATVLVGRDAGADELSELAVGDPVSMVYRPRTDSGDLPDTAVSGREPLVVDGKAVDHEGEGNNTTAPRTAVGFSRDGRTMQILTVDGRQADSGGVTLTELGLMMKDAGSYSALNLDGGGSSTLVAREPGSDTPRVENSPSDGSERLVPNGLALTAPDGSGRLKGFWADTAMDRASAPTVDPVRGGHPERVFPGLTRRLTAAGYDETYGPAEGTPQWHTADPRIGRVDADGTFTARHSGDTTVTARRGAAHGDTGLTVLDRLDRIQPTTRLVGLADAEATGRFGIVGLDAHGTSAPIEPSDVRLSYDHALFDIAPDPGTGTFTVTARRGEAAGQVKATVGGAETVLAVTVGLTERQEASFDDADRWAFSQARASGSAQATSDGHTGTGLKLDYDFTQSTATRAAYVTPPQQIAVDGQPQSFGLWIKGDGNGAWPTLHLKDAAGSDQLLRGPYVTWTGWRHVDFTVPAGVAYPLKVHRFYLAETSATRQYTGSVVIDDLTARVPPSVDLPAESVRPDPLISTATRTRGRDWRFAVMSDAQFVARDPDSPIVTQARRTLREIKAAEPDFLVINGDLVDEGSPADLSFARTVLTEELGDELPWTYVPGNHEVMGGSIDNFTTAFGPAHRTFDHRGTRFLTLDTSRLGLRAGGYDQIKELRAQLDAAAKDPGIGSVMVIEHVPPRDPTPQQGSQLSDRKEAALLEGWLADFRRTTGKGAGFIGSHVGTFHASRVDGVPYLINGNSGKNPATPPGQGGFTGWSLVGVDQVSAREQAAARHAPWQGGPDWVSVQTRAHVDGLTVTAPAELRTGQDADVTATVLQGDGADARRVPVGFPLSADWTGSPRLHIGDPDDAGRRDVAAYDPASGRLTALRPGTATLTVSVNGATARARFTVTAQAARAAAPAA</sequence>
<dbReference type="PANTHER" id="PTHR40446">
    <property type="entry name" value="N-ACETYLGLUCOSAMINE-1-PHOSPHODIESTER ALPHA-N-ACETYLGLUCOSAMINIDASE"/>
    <property type="match status" value="1"/>
</dbReference>
<evidence type="ECO:0000313" key="5">
    <source>
        <dbReference type="EMBL" id="WNE94496.1"/>
    </source>
</evidence>
<dbReference type="Proteomes" id="UP001305606">
    <property type="component" value="Chromosome"/>
</dbReference>
<dbReference type="InterPro" id="IPR018711">
    <property type="entry name" value="NAGPA"/>
</dbReference>
<dbReference type="SUPFAM" id="SSF49373">
    <property type="entry name" value="Invasin/intimin cell-adhesion fragments"/>
    <property type="match status" value="1"/>
</dbReference>
<dbReference type="Gene3D" id="2.60.40.1080">
    <property type="match status" value="2"/>
</dbReference>
<dbReference type="InterPro" id="IPR008964">
    <property type="entry name" value="Invasin/intimin_cell_adhesion"/>
</dbReference>
<evidence type="ECO:0000313" key="6">
    <source>
        <dbReference type="Proteomes" id="UP001305606"/>
    </source>
</evidence>
<evidence type="ECO:0000259" key="3">
    <source>
        <dbReference type="Pfam" id="PF00149"/>
    </source>
</evidence>
<dbReference type="EMBL" id="CP117522">
    <property type="protein sequence ID" value="WNE94496.1"/>
    <property type="molecule type" value="Genomic_DNA"/>
</dbReference>
<dbReference type="SUPFAM" id="SSF56300">
    <property type="entry name" value="Metallo-dependent phosphatases"/>
    <property type="match status" value="1"/>
</dbReference>
<dbReference type="GO" id="GO:0016798">
    <property type="term" value="F:hydrolase activity, acting on glycosyl bonds"/>
    <property type="evidence" value="ECO:0007669"/>
    <property type="project" value="UniProtKB-KW"/>
</dbReference>
<gene>
    <name evidence="5" type="ORF">PS467_03695</name>
</gene>
<feature type="domain" description="Phosphodiester glycosidase" evidence="4">
    <location>
        <begin position="245"/>
        <end position="422"/>
    </location>
</feature>
<feature type="chain" id="PRO_5045151760" evidence="2">
    <location>
        <begin position="30"/>
        <end position="1171"/>
    </location>
</feature>
<dbReference type="Pfam" id="PF00149">
    <property type="entry name" value="Metallophos"/>
    <property type="match status" value="1"/>
</dbReference>
<feature type="region of interest" description="Disordered" evidence="1">
    <location>
        <begin position="26"/>
        <end position="79"/>
    </location>
</feature>
<evidence type="ECO:0000256" key="2">
    <source>
        <dbReference type="SAM" id="SignalP"/>
    </source>
</evidence>
<organism evidence="5 6">
    <name type="scientific">Streptomyces luomodiensis</name>
    <dbReference type="NCBI Taxonomy" id="3026192"/>
    <lineage>
        <taxon>Bacteria</taxon>
        <taxon>Bacillati</taxon>
        <taxon>Actinomycetota</taxon>
        <taxon>Actinomycetes</taxon>
        <taxon>Kitasatosporales</taxon>
        <taxon>Streptomycetaceae</taxon>
        <taxon>Streptomyces</taxon>
    </lineage>
</organism>
<protein>
    <submittedName>
        <fullName evidence="5">Phosphodiester glycosidase family protein</fullName>
    </submittedName>
</protein>
<dbReference type="InterPro" id="IPR029052">
    <property type="entry name" value="Metallo-depent_PP-like"/>
</dbReference>
<evidence type="ECO:0000259" key="4">
    <source>
        <dbReference type="Pfam" id="PF09992"/>
    </source>
</evidence>